<evidence type="ECO:0000256" key="4">
    <source>
        <dbReference type="ARBA" id="ARBA00022801"/>
    </source>
</evidence>
<evidence type="ECO:0000313" key="14">
    <source>
        <dbReference type="EMBL" id="PJF01642.1"/>
    </source>
</evidence>
<sequence length="569" mass="60182">MGTVRMYPEPTGEVRMSLALRFAAGSHKGMIREGNEDSGYAGPRLLAVADGMGGQAAGEVASSEVISILVQLDDDVPGSDLLTSLGTAVQRANEQLRVMVEEDSQLEGMGTTLTALLWTGRRLGLVHVGDSRAYLLRDGRLSQITQDHTWVQRLVDEGRITEEEATTHPQRSLLMRALGSGDRVEPDLSIREVRAGDRYLLCSDGLSGVVSHQTMEETLAGYQGPQETVQELIQLALRGGGPDNITCIVADVLDVEGGDTLAGQLNDTPVIVGAVAENQHQLGDPGTLQTPAARAAELGRGGRGDHGQVPQQQSPEGSAGGFGPPGSGGHGNTPQEGSFDAYAGGDLSKPRGGWRWFRRSLYLVLVLGLIGGGLYGGWRWVQTQYYVGAEGDRVAIYRGISQKLGWIELSEVEERSPVELRYLPAYQRNEVRTGISMDSLEQAEARLARLAEQAEVCELVARQRQERERAEESQDAAPGDTGRDGSVREGGAGAGEEAGNSPSSAAVQPSAVESPAAGSPGTPAGGTARTGRTGHVIHASDSTQSSTAPTPGPSLPEEQQKLAKQCTTP</sequence>
<comment type="catalytic activity">
    <reaction evidence="8">
        <text>O-phospho-L-threonyl-[protein] + H2O = L-threonyl-[protein] + phosphate</text>
        <dbReference type="Rhea" id="RHEA:47004"/>
        <dbReference type="Rhea" id="RHEA-COMP:11060"/>
        <dbReference type="Rhea" id="RHEA-COMP:11605"/>
        <dbReference type="ChEBI" id="CHEBI:15377"/>
        <dbReference type="ChEBI" id="CHEBI:30013"/>
        <dbReference type="ChEBI" id="CHEBI:43474"/>
        <dbReference type="ChEBI" id="CHEBI:61977"/>
        <dbReference type="EC" id="3.1.3.16"/>
    </reaction>
</comment>
<dbReference type="FunFam" id="3.60.40.10:FF:000002">
    <property type="entry name" value="Serine/threonine phosphatase stp"/>
    <property type="match status" value="1"/>
</dbReference>
<comment type="cofactor">
    <cofactor evidence="1">
        <name>Mn(2+)</name>
        <dbReference type="ChEBI" id="CHEBI:29035"/>
    </cofactor>
</comment>
<dbReference type="GO" id="GO:0004722">
    <property type="term" value="F:protein serine/threonine phosphatase activity"/>
    <property type="evidence" value="ECO:0007669"/>
    <property type="project" value="UniProtKB-EC"/>
</dbReference>
<dbReference type="PANTHER" id="PTHR47992">
    <property type="entry name" value="PROTEIN PHOSPHATASE"/>
    <property type="match status" value="1"/>
</dbReference>
<evidence type="ECO:0000256" key="3">
    <source>
        <dbReference type="ARBA" id="ARBA00022723"/>
    </source>
</evidence>
<feature type="compositionally biased region" description="Low complexity" evidence="12">
    <location>
        <begin position="497"/>
        <end position="534"/>
    </location>
</feature>
<dbReference type="NCBIfam" id="NF033484">
    <property type="entry name" value="Stp1_PP2C_phos"/>
    <property type="match status" value="1"/>
</dbReference>
<keyword evidence="4" id="KW-0378">Hydrolase</keyword>
<feature type="region of interest" description="Disordered" evidence="12">
    <location>
        <begin position="298"/>
        <end position="344"/>
    </location>
</feature>
<dbReference type="Proteomes" id="UP000230407">
    <property type="component" value="Unassembled WGS sequence"/>
</dbReference>
<reference evidence="14 15" key="1">
    <citation type="submission" date="2017-11" db="EMBL/GenBank/DDBJ databases">
        <title>Streptomyces carmine sp. nov., a novel actinomycete isolated from Sophora alopecuroides in Xinjiang, China.</title>
        <authorList>
            <person name="Wang Y."/>
            <person name="Luo X."/>
            <person name="Wan C."/>
            <person name="Zhang L."/>
        </authorList>
    </citation>
    <scope>NUCLEOTIDE SEQUENCE [LARGE SCALE GENOMIC DNA]</scope>
    <source>
        <strain evidence="14 15">TRM SA0054</strain>
    </source>
</reference>
<evidence type="ECO:0000256" key="9">
    <source>
        <dbReference type="ARBA" id="ARBA00071184"/>
    </source>
</evidence>
<organism evidence="14 15">
    <name type="scientific">Streptomyces carminius</name>
    <dbReference type="NCBI Taxonomy" id="2665496"/>
    <lineage>
        <taxon>Bacteria</taxon>
        <taxon>Bacillati</taxon>
        <taxon>Actinomycetota</taxon>
        <taxon>Actinomycetes</taxon>
        <taxon>Kitasatosporales</taxon>
        <taxon>Streptomycetaceae</taxon>
        <taxon>Streptomyces</taxon>
    </lineage>
</organism>
<comment type="catalytic activity">
    <reaction evidence="7">
        <text>O-phospho-L-seryl-[protein] + H2O = L-seryl-[protein] + phosphate</text>
        <dbReference type="Rhea" id="RHEA:20629"/>
        <dbReference type="Rhea" id="RHEA-COMP:9863"/>
        <dbReference type="Rhea" id="RHEA-COMP:11604"/>
        <dbReference type="ChEBI" id="CHEBI:15377"/>
        <dbReference type="ChEBI" id="CHEBI:29999"/>
        <dbReference type="ChEBI" id="CHEBI:43474"/>
        <dbReference type="ChEBI" id="CHEBI:83421"/>
        <dbReference type="EC" id="3.1.3.16"/>
    </reaction>
</comment>
<evidence type="ECO:0000256" key="6">
    <source>
        <dbReference type="ARBA" id="ARBA00023211"/>
    </source>
</evidence>
<keyword evidence="3" id="KW-0479">Metal-binding</keyword>
<proteinExistence type="predicted"/>
<dbReference type="AlphaFoldDB" id="A0A2M8MBN6"/>
<accession>A0A2M8MBN6</accession>
<dbReference type="InterPro" id="IPR001932">
    <property type="entry name" value="PPM-type_phosphatase-like_dom"/>
</dbReference>
<evidence type="ECO:0000256" key="5">
    <source>
        <dbReference type="ARBA" id="ARBA00022912"/>
    </source>
</evidence>
<dbReference type="Gene3D" id="3.60.40.10">
    <property type="entry name" value="PPM-type phosphatase domain"/>
    <property type="match status" value="1"/>
</dbReference>
<evidence type="ECO:0000256" key="2">
    <source>
        <dbReference type="ARBA" id="ARBA00013081"/>
    </source>
</evidence>
<dbReference type="GO" id="GO:0046872">
    <property type="term" value="F:metal ion binding"/>
    <property type="evidence" value="ECO:0007669"/>
    <property type="project" value="UniProtKB-KW"/>
</dbReference>
<keyword evidence="5" id="KW-0904">Protein phosphatase</keyword>
<evidence type="ECO:0000256" key="7">
    <source>
        <dbReference type="ARBA" id="ARBA00047761"/>
    </source>
</evidence>
<dbReference type="CDD" id="cd00143">
    <property type="entry name" value="PP2Cc"/>
    <property type="match status" value="1"/>
</dbReference>
<evidence type="ECO:0000256" key="12">
    <source>
        <dbReference type="SAM" id="MobiDB-lite"/>
    </source>
</evidence>
<evidence type="ECO:0000256" key="11">
    <source>
        <dbReference type="ARBA" id="ARBA00079123"/>
    </source>
</evidence>
<keyword evidence="6" id="KW-0464">Manganese</keyword>
<dbReference type="EMBL" id="PGGW01000009">
    <property type="protein sequence ID" value="PJF01642.1"/>
    <property type="molecule type" value="Genomic_DNA"/>
</dbReference>
<dbReference type="InterPro" id="IPR036457">
    <property type="entry name" value="PPM-type-like_dom_sf"/>
</dbReference>
<keyword evidence="15" id="KW-1185">Reference proteome</keyword>
<dbReference type="SUPFAM" id="SSF81606">
    <property type="entry name" value="PP2C-like"/>
    <property type="match status" value="1"/>
</dbReference>
<evidence type="ECO:0000256" key="1">
    <source>
        <dbReference type="ARBA" id="ARBA00001936"/>
    </source>
</evidence>
<dbReference type="Pfam" id="PF00481">
    <property type="entry name" value="PP2C"/>
    <property type="match status" value="1"/>
</dbReference>
<feature type="compositionally biased region" description="Polar residues" evidence="12">
    <location>
        <begin position="540"/>
        <end position="549"/>
    </location>
</feature>
<comment type="caution">
    <text evidence="14">The sequence shown here is derived from an EMBL/GenBank/DDBJ whole genome shotgun (WGS) entry which is preliminary data.</text>
</comment>
<dbReference type="InterPro" id="IPR015655">
    <property type="entry name" value="PP2C"/>
</dbReference>
<evidence type="ECO:0000256" key="10">
    <source>
        <dbReference type="ARBA" id="ARBA00077741"/>
    </source>
</evidence>
<feature type="compositionally biased region" description="Gly residues" evidence="12">
    <location>
        <begin position="318"/>
        <end position="331"/>
    </location>
</feature>
<dbReference type="SMART" id="SM00332">
    <property type="entry name" value="PP2Cc"/>
    <property type="match status" value="1"/>
</dbReference>
<feature type="region of interest" description="Disordered" evidence="12">
    <location>
        <begin position="465"/>
        <end position="569"/>
    </location>
</feature>
<feature type="domain" description="PPM-type phosphatase" evidence="13">
    <location>
        <begin position="21"/>
        <end position="252"/>
    </location>
</feature>
<evidence type="ECO:0000256" key="8">
    <source>
        <dbReference type="ARBA" id="ARBA00048336"/>
    </source>
</evidence>
<evidence type="ECO:0000313" key="15">
    <source>
        <dbReference type="Proteomes" id="UP000230407"/>
    </source>
</evidence>
<gene>
    <name evidence="14" type="ORF">CUT44_02315</name>
</gene>
<dbReference type="SMART" id="SM00331">
    <property type="entry name" value="PP2C_SIG"/>
    <property type="match status" value="1"/>
</dbReference>
<evidence type="ECO:0000259" key="13">
    <source>
        <dbReference type="PROSITE" id="PS51746"/>
    </source>
</evidence>
<dbReference type="PROSITE" id="PS51746">
    <property type="entry name" value="PPM_2"/>
    <property type="match status" value="1"/>
</dbReference>
<name>A0A2M8MBN6_9ACTN</name>
<dbReference type="EC" id="3.1.3.16" evidence="2"/>
<protein>
    <recommendedName>
        <fullName evidence="9">Serine/threonine protein phosphatase PstP</fullName>
        <ecNumber evidence="2">3.1.3.16</ecNumber>
    </recommendedName>
    <alternativeName>
        <fullName evidence="11">Mycobacterial Ser/Thr phosphatase</fullName>
    </alternativeName>
    <alternativeName>
        <fullName evidence="10">PP2C-family Ser/Thr phosphatase</fullName>
    </alternativeName>
</protein>